<name>A0ABQ6DWJ4_9GAMM</name>
<dbReference type="Gene3D" id="3.30.70.270">
    <property type="match status" value="1"/>
</dbReference>
<evidence type="ECO:0000259" key="1">
    <source>
        <dbReference type="PROSITE" id="PS50887"/>
    </source>
</evidence>
<reference evidence="3" key="1">
    <citation type="journal article" date="2019" name="Int. J. Syst. Evol. Microbiol.">
        <title>The Global Catalogue of Microorganisms (GCM) 10K type strain sequencing project: providing services to taxonomists for standard genome sequencing and annotation.</title>
        <authorList>
            <consortium name="The Broad Institute Genomics Platform"/>
            <consortium name="The Broad Institute Genome Sequencing Center for Infectious Disease"/>
            <person name="Wu L."/>
            <person name="Ma J."/>
        </authorList>
    </citation>
    <scope>NUCLEOTIDE SEQUENCE [LARGE SCALE GENOMIC DNA]</scope>
    <source>
        <strain evidence="3">NBRC 103166</strain>
    </source>
</reference>
<dbReference type="InterPro" id="IPR029787">
    <property type="entry name" value="Nucleotide_cyclase"/>
</dbReference>
<dbReference type="PROSITE" id="PS50887">
    <property type="entry name" value="GGDEF"/>
    <property type="match status" value="1"/>
</dbReference>
<sequence>MILGVFLLLSYTEEVQQKLTKESITDSLTGLFNRRMFDNQFKSLLTALSRNKKFGALIYIDLDKFKAINDKYGHSVGDGVLIEFSLRLKQSSRGEESIARVGGDEFTLLAEDMGQDQENAYKNAQHLALRIQEMMKKPIDINGLILEMSCSIGVHILTPDSKDTQREVSAADTAMYQAKKSKQGGIVFSHQSKQAIVLV</sequence>
<keyword evidence="3" id="KW-1185">Reference proteome</keyword>
<evidence type="ECO:0000313" key="2">
    <source>
        <dbReference type="EMBL" id="GLS89511.1"/>
    </source>
</evidence>
<gene>
    <name evidence="2" type="ORF">GCM10007916_05780</name>
</gene>
<dbReference type="NCBIfam" id="TIGR00254">
    <property type="entry name" value="GGDEF"/>
    <property type="match status" value="1"/>
</dbReference>
<dbReference type="CDD" id="cd01949">
    <property type="entry name" value="GGDEF"/>
    <property type="match status" value="1"/>
</dbReference>
<dbReference type="InterPro" id="IPR052163">
    <property type="entry name" value="DGC-Regulatory_Protein"/>
</dbReference>
<proteinExistence type="predicted"/>
<dbReference type="InterPro" id="IPR000160">
    <property type="entry name" value="GGDEF_dom"/>
</dbReference>
<organism evidence="2 3">
    <name type="scientific">Psychromonas marina</name>
    <dbReference type="NCBI Taxonomy" id="88364"/>
    <lineage>
        <taxon>Bacteria</taxon>
        <taxon>Pseudomonadati</taxon>
        <taxon>Pseudomonadota</taxon>
        <taxon>Gammaproteobacteria</taxon>
        <taxon>Alteromonadales</taxon>
        <taxon>Psychromonadaceae</taxon>
        <taxon>Psychromonas</taxon>
    </lineage>
</organism>
<dbReference type="InterPro" id="IPR043128">
    <property type="entry name" value="Rev_trsase/Diguanyl_cyclase"/>
</dbReference>
<dbReference type="Pfam" id="PF00990">
    <property type="entry name" value="GGDEF"/>
    <property type="match status" value="1"/>
</dbReference>
<feature type="domain" description="GGDEF" evidence="1">
    <location>
        <begin position="53"/>
        <end position="191"/>
    </location>
</feature>
<evidence type="ECO:0000313" key="3">
    <source>
        <dbReference type="Proteomes" id="UP001157353"/>
    </source>
</evidence>
<dbReference type="PANTHER" id="PTHR46663">
    <property type="entry name" value="DIGUANYLATE CYCLASE DGCT-RELATED"/>
    <property type="match status" value="1"/>
</dbReference>
<dbReference type="SUPFAM" id="SSF55073">
    <property type="entry name" value="Nucleotide cyclase"/>
    <property type="match status" value="1"/>
</dbReference>
<dbReference type="Proteomes" id="UP001157353">
    <property type="component" value="Unassembled WGS sequence"/>
</dbReference>
<accession>A0ABQ6DWJ4</accession>
<protein>
    <recommendedName>
        <fullName evidence="1">GGDEF domain-containing protein</fullName>
    </recommendedName>
</protein>
<dbReference type="SMART" id="SM00267">
    <property type="entry name" value="GGDEF"/>
    <property type="match status" value="1"/>
</dbReference>
<dbReference type="PANTHER" id="PTHR46663:SF2">
    <property type="entry name" value="GGDEF DOMAIN-CONTAINING PROTEIN"/>
    <property type="match status" value="1"/>
</dbReference>
<comment type="caution">
    <text evidence="2">The sequence shown here is derived from an EMBL/GenBank/DDBJ whole genome shotgun (WGS) entry which is preliminary data.</text>
</comment>
<dbReference type="EMBL" id="BSPQ01000001">
    <property type="protein sequence ID" value="GLS89511.1"/>
    <property type="molecule type" value="Genomic_DNA"/>
</dbReference>